<protein>
    <recommendedName>
        <fullName evidence="2">DNA replication checkpoint mediator MRC1 domain-containing protein</fullName>
    </recommendedName>
</protein>
<dbReference type="Pfam" id="PF09444">
    <property type="entry name" value="MRC1"/>
    <property type="match status" value="1"/>
</dbReference>
<feature type="region of interest" description="Disordered" evidence="1">
    <location>
        <begin position="25"/>
        <end position="158"/>
    </location>
</feature>
<feature type="region of interest" description="Disordered" evidence="1">
    <location>
        <begin position="418"/>
        <end position="453"/>
    </location>
</feature>
<accession>A0ABQ8F2K2</accession>
<dbReference type="Proteomes" id="UP001648503">
    <property type="component" value="Unassembled WGS sequence"/>
</dbReference>
<evidence type="ECO:0000259" key="2">
    <source>
        <dbReference type="Pfam" id="PF09444"/>
    </source>
</evidence>
<gene>
    <name evidence="3" type="ORF">BASA50_009183</name>
</gene>
<feature type="region of interest" description="Disordered" evidence="1">
    <location>
        <begin position="333"/>
        <end position="367"/>
    </location>
</feature>
<feature type="region of interest" description="Disordered" evidence="1">
    <location>
        <begin position="946"/>
        <end position="965"/>
    </location>
</feature>
<reference evidence="3 4" key="1">
    <citation type="submission" date="2021-02" db="EMBL/GenBank/DDBJ databases">
        <title>Variation within the Batrachochytrium salamandrivorans European outbreak.</title>
        <authorList>
            <person name="Kelly M."/>
            <person name="Pasmans F."/>
            <person name="Shea T.P."/>
            <person name="Munoz J.F."/>
            <person name="Carranza S."/>
            <person name="Cuomo C.A."/>
            <person name="Martel A."/>
        </authorList>
    </citation>
    <scope>NUCLEOTIDE SEQUENCE [LARGE SCALE GENOMIC DNA]</scope>
    <source>
        <strain evidence="3 4">AMFP18/2</strain>
    </source>
</reference>
<evidence type="ECO:0000313" key="3">
    <source>
        <dbReference type="EMBL" id="KAH6590719.1"/>
    </source>
</evidence>
<feature type="compositionally biased region" description="Acidic residues" evidence="1">
    <location>
        <begin position="750"/>
        <end position="766"/>
    </location>
</feature>
<dbReference type="InterPro" id="IPR018564">
    <property type="entry name" value="Repl_chkpnt_MRC1_dom"/>
</dbReference>
<feature type="region of interest" description="Disordered" evidence="1">
    <location>
        <begin position="501"/>
        <end position="529"/>
    </location>
</feature>
<feature type="compositionally biased region" description="Polar residues" evidence="1">
    <location>
        <begin position="242"/>
        <end position="251"/>
    </location>
</feature>
<feature type="compositionally biased region" description="Low complexity" evidence="1">
    <location>
        <begin position="442"/>
        <end position="451"/>
    </location>
</feature>
<proteinExistence type="predicted"/>
<feature type="region of interest" description="Disordered" evidence="1">
    <location>
        <begin position="981"/>
        <end position="1043"/>
    </location>
</feature>
<feature type="region of interest" description="Disordered" evidence="1">
    <location>
        <begin position="1191"/>
        <end position="1236"/>
    </location>
</feature>
<sequence length="1236" mass="135079">MATTVTAPDDLDALLQRMRARRTALAFSDHSSEDSDGGDCDQKALPASKAAVPQVRIAQRIQLSDSDDDEIQDNPASASDRGDAMASSSSVPKYHLTVNIGTPSIGVDDSHEPLASAPAHDSDSDAVQDKEQHDLMGVDSSDEDSDGNVYVHPDTKKKNKIKKLSKKSLLELRKETNRLLQRTPQYIPIATDIDGDVATPKDAATATATAALTPASLSTIHQDLTKKADGALASSPDRTLRVNPTSLTTTEIPPISEDPASMHNLGRIPIKVDRIISKTEEPFERLRLLAPIFSSDTNNERTNSLRMERMESDGSEECELEIVAFEQPQGKSCAHPLPIIDDHPLSAKSPARGRSGNPKSVSKNNHNIELMRLAEEQIRGRRKQDMAERQRLLEERRIKKEQLRQLRAAVAQAEAMEKAAEDAMPLDDISATGNLDDEADSTSRQSSSQRSLVSAPYKEGLLHGANLTAPKNLRESAIHSDSMELLLSDRDASNAVAKELGLWEEEEPEGNAAGKSSNYENDGERDSEGYVIDNDEDLQLNTDTHGPPFYLNDSMSDISIDEMGHLNFDVPKDNLSSSTLFPPVNNDPLESGAEVSDDWKPIPNPSTPQGVGALSGISDVIPFLSGSFPSTCTFDPSDPIQDGISLSSRSRELKRPQLPTSTALHAGSLNTCTVQGSVPTTTTGDEDADLLDLLSGNFEIQDEATRDAQLMSLISISKAQSLALRTERSPVRDVALGERLLDPPDAGSSDSDEEAAGSDESDENDETGSTITTAADFESRGSTPLPGAKVASVPKKSLYVDAEAEVEEDEFMHMGGVDGEDDADLDQYDPDMLADSDIEDLQETAIANLHMKQVLAQDKSEFEALLNDVTSGNLRKRGRRNDPLGKGYDIRDSDEENEELLRRIRDQFKPKTDPCTGDDTLNLERLAQNPKTASFAKCFGTEIDDGKGIMSSDSDEETQADSSRIRLTEFASRKVTQVSIESNISDTRTQSEDDSEPLSDDEKPAQFNVKPARRTGYRILSDEESNSGSDSESDHAQPLNKKLSKHSTLSIYDGLDTKENAHQDNLVHLEIEESMKVTGEKRRVNTRHRDSHRIVSTLEEQRSTSSLFVQMMGRKQTHFKTVEEARSQSQGSSSRNDSVVRFASAERFMAKRSFSGSLSEQNALGVVDSGIGRNSGKRNMAFQIGAKIKRSEVDESDISAAMPHSDFREHNAKAESGGPSKHAKYRHDQSSSLQKK</sequence>
<organism evidence="3 4">
    <name type="scientific">Batrachochytrium salamandrivorans</name>
    <dbReference type="NCBI Taxonomy" id="1357716"/>
    <lineage>
        <taxon>Eukaryota</taxon>
        <taxon>Fungi</taxon>
        <taxon>Fungi incertae sedis</taxon>
        <taxon>Chytridiomycota</taxon>
        <taxon>Chytridiomycota incertae sedis</taxon>
        <taxon>Chytridiomycetes</taxon>
        <taxon>Rhizophydiales</taxon>
        <taxon>Rhizophydiales incertae sedis</taxon>
        <taxon>Batrachochytrium</taxon>
    </lineage>
</organism>
<evidence type="ECO:0000256" key="1">
    <source>
        <dbReference type="SAM" id="MobiDB-lite"/>
    </source>
</evidence>
<comment type="caution">
    <text evidence="3">The sequence shown here is derived from an EMBL/GenBank/DDBJ whole genome shotgun (WGS) entry which is preliminary data.</text>
</comment>
<feature type="compositionally biased region" description="Basic and acidic residues" evidence="1">
    <location>
        <begin position="120"/>
        <end position="136"/>
    </location>
</feature>
<dbReference type="EMBL" id="JAFCIX010000424">
    <property type="protein sequence ID" value="KAH6590719.1"/>
    <property type="molecule type" value="Genomic_DNA"/>
</dbReference>
<feature type="domain" description="DNA replication checkpoint mediator MRC1" evidence="2">
    <location>
        <begin position="795"/>
        <end position="937"/>
    </location>
</feature>
<feature type="compositionally biased region" description="Polar residues" evidence="1">
    <location>
        <begin position="357"/>
        <end position="367"/>
    </location>
</feature>
<feature type="region of interest" description="Disordered" evidence="1">
    <location>
        <begin position="228"/>
        <end position="260"/>
    </location>
</feature>
<feature type="region of interest" description="Disordered" evidence="1">
    <location>
        <begin position="734"/>
        <end position="768"/>
    </location>
</feature>
<evidence type="ECO:0000313" key="4">
    <source>
        <dbReference type="Proteomes" id="UP001648503"/>
    </source>
</evidence>
<name>A0ABQ8F2K2_9FUNG</name>
<keyword evidence="4" id="KW-1185">Reference proteome</keyword>